<accession>A0A5C1YB91</accession>
<proteinExistence type="predicted"/>
<dbReference type="AlphaFoldDB" id="A0A5C1YB91"/>
<evidence type="ECO:0000313" key="7">
    <source>
        <dbReference type="EMBL" id="QEO13226.1"/>
    </source>
</evidence>
<evidence type="ECO:0000256" key="5">
    <source>
        <dbReference type="ARBA" id="ARBA00023136"/>
    </source>
</evidence>
<gene>
    <name evidence="7" type="ORF">FLP10_01445</name>
</gene>
<dbReference type="PANTHER" id="PTHR30086">
    <property type="entry name" value="ARGININE EXPORTER PROTEIN ARGO"/>
    <property type="match status" value="1"/>
</dbReference>
<keyword evidence="3 6" id="KW-0812">Transmembrane</keyword>
<feature type="transmembrane region" description="Helical" evidence="6">
    <location>
        <begin position="119"/>
        <end position="144"/>
    </location>
</feature>
<feature type="transmembrane region" description="Helical" evidence="6">
    <location>
        <begin position="193"/>
        <end position="216"/>
    </location>
</feature>
<keyword evidence="5 6" id="KW-0472">Membrane</keyword>
<evidence type="ECO:0000256" key="4">
    <source>
        <dbReference type="ARBA" id="ARBA00022989"/>
    </source>
</evidence>
<reference evidence="7 8" key="1">
    <citation type="submission" date="2019-09" db="EMBL/GenBank/DDBJ databases">
        <title>Genome sequencing of strain KACC 19306.</title>
        <authorList>
            <person name="Heo J."/>
            <person name="Kim S.-J."/>
            <person name="Kim J.-S."/>
            <person name="Hong S.-B."/>
            <person name="Kwon S.-W."/>
        </authorList>
    </citation>
    <scope>NUCLEOTIDE SEQUENCE [LARGE SCALE GENOMIC DNA]</scope>
    <source>
        <strain evidence="7 8">KACC 19306</strain>
    </source>
</reference>
<feature type="transmembrane region" description="Helical" evidence="6">
    <location>
        <begin position="70"/>
        <end position="98"/>
    </location>
</feature>
<dbReference type="Pfam" id="PF01810">
    <property type="entry name" value="LysE"/>
    <property type="match status" value="1"/>
</dbReference>
<dbReference type="PIRSF" id="PIRSF006324">
    <property type="entry name" value="LeuE"/>
    <property type="match status" value="1"/>
</dbReference>
<keyword evidence="4 6" id="KW-1133">Transmembrane helix</keyword>
<evidence type="ECO:0000256" key="3">
    <source>
        <dbReference type="ARBA" id="ARBA00022692"/>
    </source>
</evidence>
<dbReference type="GO" id="GO:0015171">
    <property type="term" value="F:amino acid transmembrane transporter activity"/>
    <property type="evidence" value="ECO:0007669"/>
    <property type="project" value="TreeGrafter"/>
</dbReference>
<feature type="transmembrane region" description="Helical" evidence="6">
    <location>
        <begin position="44"/>
        <end position="64"/>
    </location>
</feature>
<dbReference type="PANTHER" id="PTHR30086:SF20">
    <property type="entry name" value="ARGININE EXPORTER PROTEIN ARGO-RELATED"/>
    <property type="match status" value="1"/>
</dbReference>
<evidence type="ECO:0000256" key="6">
    <source>
        <dbReference type="SAM" id="Phobius"/>
    </source>
</evidence>
<organism evidence="7 8">
    <name type="scientific">Agromyces intestinalis</name>
    <dbReference type="NCBI Taxonomy" id="2592652"/>
    <lineage>
        <taxon>Bacteria</taxon>
        <taxon>Bacillati</taxon>
        <taxon>Actinomycetota</taxon>
        <taxon>Actinomycetes</taxon>
        <taxon>Micrococcales</taxon>
        <taxon>Microbacteriaceae</taxon>
        <taxon>Agromyces</taxon>
    </lineage>
</organism>
<dbReference type="GO" id="GO:0005886">
    <property type="term" value="C:plasma membrane"/>
    <property type="evidence" value="ECO:0007669"/>
    <property type="project" value="UniProtKB-SubCell"/>
</dbReference>
<protein>
    <submittedName>
        <fullName evidence="7">LysE family translocator</fullName>
    </submittedName>
</protein>
<feature type="transmembrane region" description="Helical" evidence="6">
    <location>
        <begin position="156"/>
        <end position="181"/>
    </location>
</feature>
<dbReference type="OrthoDB" id="9784202at2"/>
<evidence type="ECO:0000256" key="1">
    <source>
        <dbReference type="ARBA" id="ARBA00004651"/>
    </source>
</evidence>
<dbReference type="KEGG" id="ail:FLP10_01445"/>
<dbReference type="EMBL" id="CP043505">
    <property type="protein sequence ID" value="QEO13226.1"/>
    <property type="molecule type" value="Genomic_DNA"/>
</dbReference>
<evidence type="ECO:0000256" key="2">
    <source>
        <dbReference type="ARBA" id="ARBA00022475"/>
    </source>
</evidence>
<feature type="transmembrane region" description="Helical" evidence="6">
    <location>
        <begin position="12"/>
        <end position="32"/>
    </location>
</feature>
<name>A0A5C1YB91_9MICO</name>
<comment type="subcellular location">
    <subcellularLocation>
        <location evidence="1">Cell membrane</location>
        <topology evidence="1">Multi-pass membrane protein</topology>
    </subcellularLocation>
</comment>
<keyword evidence="8" id="KW-1185">Reference proteome</keyword>
<evidence type="ECO:0000313" key="8">
    <source>
        <dbReference type="Proteomes" id="UP000324678"/>
    </source>
</evidence>
<dbReference type="Proteomes" id="UP000324678">
    <property type="component" value="Chromosome"/>
</dbReference>
<dbReference type="InterPro" id="IPR001123">
    <property type="entry name" value="LeuE-type"/>
</dbReference>
<keyword evidence="2" id="KW-1003">Cell membrane</keyword>
<sequence length="225" mass="22778">MRRDGRMLDLDAYLVFLAVVFTVTVLPGPDHVYLGAVALRDGRVAGLIAAAGMAASMGVHTLVATTGLGVVLAAAPAALIAIRAVGAAYLVVLGAGALRAARRARAGSEELSATPGGRVFWRAALVNLTNPKIVLFFLAFLPQFVDADAGPAAGQLLLLGLSFVAVGFIVDSAYALLGGALHDYLDARGTRRAAIATANGVILLSLAGVIVGSIVVDTVAVPGPV</sequence>